<evidence type="ECO:0000313" key="2">
    <source>
        <dbReference type="Proteomes" id="UP001055811"/>
    </source>
</evidence>
<keyword evidence="2" id="KW-1185">Reference proteome</keyword>
<name>A0ACB9F467_CICIN</name>
<gene>
    <name evidence="1" type="ORF">L2E82_15948</name>
</gene>
<organism evidence="1 2">
    <name type="scientific">Cichorium intybus</name>
    <name type="common">Chicory</name>
    <dbReference type="NCBI Taxonomy" id="13427"/>
    <lineage>
        <taxon>Eukaryota</taxon>
        <taxon>Viridiplantae</taxon>
        <taxon>Streptophyta</taxon>
        <taxon>Embryophyta</taxon>
        <taxon>Tracheophyta</taxon>
        <taxon>Spermatophyta</taxon>
        <taxon>Magnoliopsida</taxon>
        <taxon>eudicotyledons</taxon>
        <taxon>Gunneridae</taxon>
        <taxon>Pentapetalae</taxon>
        <taxon>asterids</taxon>
        <taxon>campanulids</taxon>
        <taxon>Asterales</taxon>
        <taxon>Asteraceae</taxon>
        <taxon>Cichorioideae</taxon>
        <taxon>Cichorieae</taxon>
        <taxon>Cichoriinae</taxon>
        <taxon>Cichorium</taxon>
    </lineage>
</organism>
<protein>
    <submittedName>
        <fullName evidence="1">Uncharacterized protein</fullName>
    </submittedName>
</protein>
<dbReference type="EMBL" id="CM042011">
    <property type="protein sequence ID" value="KAI3765902.1"/>
    <property type="molecule type" value="Genomic_DNA"/>
</dbReference>
<reference evidence="1 2" key="2">
    <citation type="journal article" date="2022" name="Mol. Ecol. Resour.">
        <title>The genomes of chicory, endive, great burdock and yacon provide insights into Asteraceae paleo-polyploidization history and plant inulin production.</title>
        <authorList>
            <person name="Fan W."/>
            <person name="Wang S."/>
            <person name="Wang H."/>
            <person name="Wang A."/>
            <person name="Jiang F."/>
            <person name="Liu H."/>
            <person name="Zhao H."/>
            <person name="Xu D."/>
            <person name="Zhang Y."/>
        </authorList>
    </citation>
    <scope>NUCLEOTIDE SEQUENCE [LARGE SCALE GENOMIC DNA]</scope>
    <source>
        <strain evidence="2">cv. Punajuju</strain>
        <tissue evidence="1">Leaves</tissue>
    </source>
</reference>
<dbReference type="Proteomes" id="UP001055811">
    <property type="component" value="Linkage Group LG03"/>
</dbReference>
<comment type="caution">
    <text evidence="1">The sequence shown here is derived from an EMBL/GenBank/DDBJ whole genome shotgun (WGS) entry which is preliminary data.</text>
</comment>
<proteinExistence type="predicted"/>
<evidence type="ECO:0000313" key="1">
    <source>
        <dbReference type="EMBL" id="KAI3765902.1"/>
    </source>
</evidence>
<sequence length="274" mass="30752">MDYRERYSFCNMYFVRAYAVNAQDEEVGFGQTTNHQKDSNLLEIQAITGRHVSLDIASICFFHSCFGGFLLLGEEKDMTKKIGKDLSATTAYSVTFSSLQKTLVVTASPTQGQVLKSGEDEITVTWGFNRTFPAGTDSAYKTVKVKLCYAPISQKDRSWRKTVDEMKKDKTCQHKIVAKPYSASNNSFTWTIERDIPSGTYFVRAYAFNDQDEEVAFGQTTNNKKDSNLFEIKAITGRHVSLDIASICFSAFSIVALAGFFYMEKSKGKAAQQK</sequence>
<accession>A0ACB9F467</accession>
<reference evidence="2" key="1">
    <citation type="journal article" date="2022" name="Mol. Ecol. Resour.">
        <title>The genomes of chicory, endive, great burdock and yacon provide insights into Asteraceae palaeo-polyploidization history and plant inulin production.</title>
        <authorList>
            <person name="Fan W."/>
            <person name="Wang S."/>
            <person name="Wang H."/>
            <person name="Wang A."/>
            <person name="Jiang F."/>
            <person name="Liu H."/>
            <person name="Zhao H."/>
            <person name="Xu D."/>
            <person name="Zhang Y."/>
        </authorList>
    </citation>
    <scope>NUCLEOTIDE SEQUENCE [LARGE SCALE GENOMIC DNA]</scope>
    <source>
        <strain evidence="2">cv. Punajuju</strain>
    </source>
</reference>